<dbReference type="EMBL" id="VAHF01000010">
    <property type="protein sequence ID" value="TXG53249.1"/>
    <property type="molecule type" value="Genomic_DNA"/>
</dbReference>
<dbReference type="PANTHER" id="PTHR31973:SF187">
    <property type="entry name" value="MUTATOR TRANSPOSASE MUDRA PROTEIN"/>
    <property type="match status" value="1"/>
</dbReference>
<comment type="caution">
    <text evidence="1">The sequence shown here is derived from an EMBL/GenBank/DDBJ whole genome shotgun (WGS) entry which is preliminary data.</text>
</comment>
<name>A0A5C7H922_9ROSI</name>
<evidence type="ECO:0000313" key="1">
    <source>
        <dbReference type="EMBL" id="TXG53249.1"/>
    </source>
</evidence>
<organism evidence="1 2">
    <name type="scientific">Acer yangbiense</name>
    <dbReference type="NCBI Taxonomy" id="1000413"/>
    <lineage>
        <taxon>Eukaryota</taxon>
        <taxon>Viridiplantae</taxon>
        <taxon>Streptophyta</taxon>
        <taxon>Embryophyta</taxon>
        <taxon>Tracheophyta</taxon>
        <taxon>Spermatophyta</taxon>
        <taxon>Magnoliopsida</taxon>
        <taxon>eudicotyledons</taxon>
        <taxon>Gunneridae</taxon>
        <taxon>Pentapetalae</taxon>
        <taxon>rosids</taxon>
        <taxon>malvids</taxon>
        <taxon>Sapindales</taxon>
        <taxon>Sapindaceae</taxon>
        <taxon>Hippocastanoideae</taxon>
        <taxon>Acereae</taxon>
        <taxon>Acer</taxon>
    </lineage>
</organism>
<dbReference type="PANTHER" id="PTHR31973">
    <property type="entry name" value="POLYPROTEIN, PUTATIVE-RELATED"/>
    <property type="match status" value="1"/>
</dbReference>
<evidence type="ECO:0008006" key="3">
    <source>
        <dbReference type="Google" id="ProtNLM"/>
    </source>
</evidence>
<keyword evidence="2" id="KW-1185">Reference proteome</keyword>
<gene>
    <name evidence="1" type="ORF">EZV62_022418</name>
</gene>
<sequence>MVMLYCSCNCRWITFSKSLFLHGTNVIDLGECGGDHISLITLVHAITEQLSGSSKVPSKECSVWVQLPWCSDVVEVFTNRDLLGVFREFGVHRYDTICFQVEQACCKPCPPSQESLNQPIEEPEVVEQIGWCDEEADMFDYVASSDGEGTQSSFDEEADDNGYSKGLIKALAKHFPNASKRFCAKHIYANFRGSYCGDNFKKLFWKASRSSTVYDFKAALNDISQI</sequence>
<protein>
    <recommendedName>
        <fullName evidence="3">MULE transposase domain-containing protein</fullName>
    </recommendedName>
</protein>
<dbReference type="Proteomes" id="UP000323000">
    <property type="component" value="Chromosome 10"/>
</dbReference>
<evidence type="ECO:0000313" key="2">
    <source>
        <dbReference type="Proteomes" id="UP000323000"/>
    </source>
</evidence>
<accession>A0A5C7H922</accession>
<proteinExistence type="predicted"/>
<dbReference type="AlphaFoldDB" id="A0A5C7H922"/>
<reference evidence="2" key="1">
    <citation type="journal article" date="2019" name="Gigascience">
        <title>De novo genome assembly of the endangered Acer yangbiense, a plant species with extremely small populations endemic to Yunnan Province, China.</title>
        <authorList>
            <person name="Yang J."/>
            <person name="Wariss H.M."/>
            <person name="Tao L."/>
            <person name="Zhang R."/>
            <person name="Yun Q."/>
            <person name="Hollingsworth P."/>
            <person name="Dao Z."/>
            <person name="Luo G."/>
            <person name="Guo H."/>
            <person name="Ma Y."/>
            <person name="Sun W."/>
        </authorList>
    </citation>
    <scope>NUCLEOTIDE SEQUENCE [LARGE SCALE GENOMIC DNA]</scope>
    <source>
        <strain evidence="2">cv. Malutang</strain>
    </source>
</reference>
<dbReference type="OrthoDB" id="10504621at2759"/>